<gene>
    <name evidence="2" type="ORF">SAMN04490197_2615</name>
</gene>
<keyword evidence="1" id="KW-0472">Membrane</keyword>
<keyword evidence="1" id="KW-0812">Transmembrane</keyword>
<name>A0A1H2FK43_9PSED</name>
<dbReference type="AlphaFoldDB" id="A0A1H2FK43"/>
<protein>
    <submittedName>
        <fullName evidence="2">Uncharacterized protein</fullName>
    </submittedName>
</protein>
<organism evidence="2 3">
    <name type="scientific">Pseudomonas orientalis</name>
    <dbReference type="NCBI Taxonomy" id="76758"/>
    <lineage>
        <taxon>Bacteria</taxon>
        <taxon>Pseudomonadati</taxon>
        <taxon>Pseudomonadota</taxon>
        <taxon>Gammaproteobacteria</taxon>
        <taxon>Pseudomonadales</taxon>
        <taxon>Pseudomonadaceae</taxon>
        <taxon>Pseudomonas</taxon>
    </lineage>
</organism>
<proteinExistence type="predicted"/>
<evidence type="ECO:0000313" key="2">
    <source>
        <dbReference type="EMBL" id="SDU07701.1"/>
    </source>
</evidence>
<accession>A0A1H2FK43</accession>
<evidence type="ECO:0000256" key="1">
    <source>
        <dbReference type="SAM" id="Phobius"/>
    </source>
</evidence>
<keyword evidence="3" id="KW-1185">Reference proteome</keyword>
<evidence type="ECO:0000313" key="3">
    <source>
        <dbReference type="Proteomes" id="UP000183653"/>
    </source>
</evidence>
<feature type="transmembrane region" description="Helical" evidence="1">
    <location>
        <begin position="65"/>
        <end position="83"/>
    </location>
</feature>
<dbReference type="EMBL" id="LT629782">
    <property type="protein sequence ID" value="SDU07701.1"/>
    <property type="molecule type" value="Genomic_DNA"/>
</dbReference>
<feature type="transmembrane region" description="Helical" evidence="1">
    <location>
        <begin position="30"/>
        <end position="53"/>
    </location>
</feature>
<sequence length="570" mass="64354">MQSQEEGKLSNEICYGFVCFFSLDPNGPKIFGLSEFLAGLALMVLAWTTADVLYRFRIAAAPWPLRIITFYIVAVVGILTLLTDLWRAEGWYVIKGSILSPPFWQAILGGVYIATFLSWAWYAFIKPPVFSRKNARHYASALYRVILKGSVAELSVISDELSFSAKNLITYATNFNKYGGKPEKTIQKKPEEAYADILLLLIADKKFCRAIVQSAPGTALSFFEEIGKQKKYGVQVEAFAKNIVFEAIANKDSFLYHEGNGYESGLLGYHKPLSQAMFSDSALVDGVGTLLNPDPLGQWKWEAYKWEVYSRIVLMVFEDKVHKDFWGQSSALSEALRHIGEAVSGLYQINGAEKYIRGECEQEKLRIVVDFISDTVRILDEKGVPEFLPMKTSSLRQGETIYDEVARLAFAVILNAAKIKSPATLCWMVQYNAVWGELAGYKFSGSAGKIVQYKLRRLLYDEMENMSKFPNYKSALIFGFLLNVVAFFPKGSVVGHEKILKKLTRGWLKKNYASLRIHNPTVADACLVDGITYDVDKFRLVKVYSVNALRKKPRFVYLQLDSPRPSFDII</sequence>
<keyword evidence="1" id="KW-1133">Transmembrane helix</keyword>
<reference evidence="2 3" key="1">
    <citation type="submission" date="2016-10" db="EMBL/GenBank/DDBJ databases">
        <authorList>
            <person name="Varghese N."/>
            <person name="Submissions S."/>
        </authorList>
    </citation>
    <scope>NUCLEOTIDE SEQUENCE [LARGE SCALE GENOMIC DNA]</scope>
    <source>
        <strain evidence="2 3">BS2775</strain>
    </source>
</reference>
<dbReference type="Proteomes" id="UP000183653">
    <property type="component" value="Chromosome I"/>
</dbReference>
<feature type="transmembrane region" description="Helical" evidence="1">
    <location>
        <begin position="103"/>
        <end position="124"/>
    </location>
</feature>